<dbReference type="AlphaFoldDB" id="G9MXU2"/>
<keyword evidence="2" id="KW-0547">Nucleotide-binding</keyword>
<dbReference type="OMA" id="PDATNIA"/>
<dbReference type="eggNOG" id="ENOG502S70P">
    <property type="taxonomic scope" value="Eukaryota"/>
</dbReference>
<keyword evidence="8" id="KW-1185">Reference proteome</keyword>
<evidence type="ECO:0000256" key="1">
    <source>
        <dbReference type="ARBA" id="ARBA00005429"/>
    </source>
</evidence>
<dbReference type="GO" id="GO:0016020">
    <property type="term" value="C:membrane"/>
    <property type="evidence" value="ECO:0007669"/>
    <property type="project" value="InterPro"/>
</dbReference>
<comment type="caution">
    <text evidence="7">The sequence shown here is derived from an EMBL/GenBank/DDBJ whole genome shotgun (WGS) entry which is preliminary data.</text>
</comment>
<dbReference type="OrthoDB" id="422720at2759"/>
<dbReference type="InterPro" id="IPR051515">
    <property type="entry name" value="IRG"/>
</dbReference>
<evidence type="ECO:0000256" key="4">
    <source>
        <dbReference type="ARBA" id="ARBA00023134"/>
    </source>
</evidence>
<dbReference type="HOGENOM" id="CLU_937081_0_0_1"/>
<dbReference type="InParanoid" id="G9MXU2"/>
<dbReference type="InterPro" id="IPR007743">
    <property type="entry name" value="Immunity-related_GTPase-like"/>
</dbReference>
<proteinExistence type="inferred from homology"/>
<gene>
    <name evidence="7" type="ORF">TRIVIDRAFT_49768</name>
</gene>
<evidence type="ECO:0000259" key="6">
    <source>
        <dbReference type="PROSITE" id="PS51716"/>
    </source>
</evidence>
<comment type="similarity">
    <text evidence="1">Belongs to the TRAFAC class dynamin-like GTPase superfamily. IRG family.</text>
</comment>
<protein>
    <recommendedName>
        <fullName evidence="6">IRG-type G domain-containing protein</fullName>
    </recommendedName>
</protein>
<dbReference type="GO" id="GO:0016787">
    <property type="term" value="F:hydrolase activity"/>
    <property type="evidence" value="ECO:0007669"/>
    <property type="project" value="UniProtKB-KW"/>
</dbReference>
<feature type="domain" description="IRG-type G" evidence="6">
    <location>
        <begin position="89"/>
        <end position="288"/>
    </location>
</feature>
<feature type="region of interest" description="Disordered" evidence="5">
    <location>
        <begin position="24"/>
        <end position="79"/>
    </location>
</feature>
<dbReference type="InterPro" id="IPR027417">
    <property type="entry name" value="P-loop_NTPase"/>
</dbReference>
<evidence type="ECO:0000256" key="2">
    <source>
        <dbReference type="ARBA" id="ARBA00022741"/>
    </source>
</evidence>
<evidence type="ECO:0000256" key="3">
    <source>
        <dbReference type="ARBA" id="ARBA00022801"/>
    </source>
</evidence>
<dbReference type="GO" id="GO:0005525">
    <property type="term" value="F:GTP binding"/>
    <property type="evidence" value="ECO:0007669"/>
    <property type="project" value="UniProtKB-KW"/>
</dbReference>
<dbReference type="PANTHER" id="PTHR32341">
    <property type="entry name" value="INTERFERON-INDUCIBLE GTPASE"/>
    <property type="match status" value="1"/>
</dbReference>
<dbReference type="PROSITE" id="PS51716">
    <property type="entry name" value="G_IRG"/>
    <property type="match status" value="1"/>
</dbReference>
<dbReference type="EMBL" id="ABDF02000078">
    <property type="protein sequence ID" value="EHK20703.1"/>
    <property type="molecule type" value="Genomic_DNA"/>
</dbReference>
<feature type="compositionally biased region" description="Basic and acidic residues" evidence="5">
    <location>
        <begin position="24"/>
        <end position="68"/>
    </location>
</feature>
<organism evidence="7 8">
    <name type="scientific">Hypocrea virens (strain Gv29-8 / FGSC 10586)</name>
    <name type="common">Gliocladium virens</name>
    <name type="synonym">Trichoderma virens</name>
    <dbReference type="NCBI Taxonomy" id="413071"/>
    <lineage>
        <taxon>Eukaryota</taxon>
        <taxon>Fungi</taxon>
        <taxon>Dikarya</taxon>
        <taxon>Ascomycota</taxon>
        <taxon>Pezizomycotina</taxon>
        <taxon>Sordariomycetes</taxon>
        <taxon>Hypocreomycetidae</taxon>
        <taxon>Hypocreales</taxon>
        <taxon>Hypocreaceae</taxon>
        <taxon>Trichoderma</taxon>
    </lineage>
</organism>
<dbReference type="RefSeq" id="XP_013954898.1">
    <property type="nucleotide sequence ID" value="XM_014099423.1"/>
</dbReference>
<dbReference type="Pfam" id="PF05049">
    <property type="entry name" value="IIGP"/>
    <property type="match status" value="1"/>
</dbReference>
<reference evidence="7 8" key="1">
    <citation type="journal article" date="2011" name="Genome Biol.">
        <title>Comparative genome sequence analysis underscores mycoparasitism as the ancestral life style of Trichoderma.</title>
        <authorList>
            <person name="Kubicek C.P."/>
            <person name="Herrera-Estrella A."/>
            <person name="Seidl-Seiboth V."/>
            <person name="Martinez D.A."/>
            <person name="Druzhinina I.S."/>
            <person name="Thon M."/>
            <person name="Zeilinger S."/>
            <person name="Casas-Flores S."/>
            <person name="Horwitz B.A."/>
            <person name="Mukherjee P.K."/>
            <person name="Mukherjee M."/>
            <person name="Kredics L."/>
            <person name="Alcaraz L.D."/>
            <person name="Aerts A."/>
            <person name="Antal Z."/>
            <person name="Atanasova L."/>
            <person name="Cervantes-Badillo M.G."/>
            <person name="Challacombe J."/>
            <person name="Chertkov O."/>
            <person name="McCluskey K."/>
            <person name="Coulpier F."/>
            <person name="Deshpande N."/>
            <person name="von Doehren H."/>
            <person name="Ebbole D.J."/>
            <person name="Esquivel-Naranjo E.U."/>
            <person name="Fekete E."/>
            <person name="Flipphi M."/>
            <person name="Glaser F."/>
            <person name="Gomez-Rodriguez E.Y."/>
            <person name="Gruber S."/>
            <person name="Han C."/>
            <person name="Henrissat B."/>
            <person name="Hermosa R."/>
            <person name="Hernandez-Onate M."/>
            <person name="Karaffa L."/>
            <person name="Kosti I."/>
            <person name="Le Crom S."/>
            <person name="Lindquist E."/>
            <person name="Lucas S."/>
            <person name="Luebeck M."/>
            <person name="Luebeck P.S."/>
            <person name="Margeot A."/>
            <person name="Metz B."/>
            <person name="Misra M."/>
            <person name="Nevalainen H."/>
            <person name="Omann M."/>
            <person name="Packer N."/>
            <person name="Perrone G."/>
            <person name="Uresti-Rivera E.E."/>
            <person name="Salamov A."/>
            <person name="Schmoll M."/>
            <person name="Seiboth B."/>
            <person name="Shapiro H."/>
            <person name="Sukno S."/>
            <person name="Tamayo-Ramos J.A."/>
            <person name="Tisch D."/>
            <person name="Wiest A."/>
            <person name="Wilkinson H.H."/>
            <person name="Zhang M."/>
            <person name="Coutinho P.M."/>
            <person name="Kenerley C.M."/>
            <person name="Monte E."/>
            <person name="Baker S.E."/>
            <person name="Grigoriev I.V."/>
        </authorList>
    </citation>
    <scope>NUCLEOTIDE SEQUENCE [LARGE SCALE GENOMIC DNA]</scope>
    <source>
        <strain evidence="8">Gv29-8 / FGSC 10586</strain>
    </source>
</reference>
<dbReference type="PANTHER" id="PTHR32341:SF10">
    <property type="entry name" value="INTERFERON-INDUCIBLE GTPASE 5"/>
    <property type="match status" value="1"/>
</dbReference>
<dbReference type="SUPFAM" id="SSF52540">
    <property type="entry name" value="P-loop containing nucleoside triphosphate hydrolases"/>
    <property type="match status" value="1"/>
</dbReference>
<evidence type="ECO:0000256" key="5">
    <source>
        <dbReference type="SAM" id="MobiDB-lite"/>
    </source>
</evidence>
<keyword evidence="3" id="KW-0378">Hydrolase</keyword>
<dbReference type="STRING" id="413071.G9MXU2"/>
<dbReference type="Gene3D" id="3.40.50.300">
    <property type="entry name" value="P-loop containing nucleotide triphosphate hydrolases"/>
    <property type="match status" value="1"/>
</dbReference>
<dbReference type="InterPro" id="IPR030385">
    <property type="entry name" value="G_IRG_dom"/>
</dbReference>
<name>G9MXU2_HYPVG</name>
<keyword evidence="4" id="KW-0342">GTP-binding</keyword>
<sequence length="297" mass="33891">MLGLVGLGLGVTISVVDMLNGRQLKEERELRQRAEQRAEEEKRRAEEEKRRAEEERQRAEQERRDHPAEPNISANDIEEARRDINYDPDATNIAVAGNVNSGKSSLLNAIRNLGKDDPGWAPTGASEVTAQQHRYPDPVHNCIWYDTPGSGTQSVTAFRYYYSQRLFAYDKVILVHETTLTEPDIRLLQVCNHFKQPCIVVRTKSDMHIYNYQKELEWTQQEAREAFLREVREDVARFTAQAEAAQASFAPQFDDFVVSTTGIRALVRGRRSPDEVDEIRFFEALGLRGGLEQGIAK</sequence>
<dbReference type="Proteomes" id="UP000007115">
    <property type="component" value="Unassembled WGS sequence"/>
</dbReference>
<dbReference type="GeneID" id="25794927"/>
<accession>G9MXU2</accession>
<dbReference type="VEuPathDB" id="FungiDB:TRIVIDRAFT_49768"/>
<evidence type="ECO:0000313" key="7">
    <source>
        <dbReference type="EMBL" id="EHK20703.1"/>
    </source>
</evidence>
<evidence type="ECO:0000313" key="8">
    <source>
        <dbReference type="Proteomes" id="UP000007115"/>
    </source>
</evidence>